<feature type="compositionally biased region" description="Basic and acidic residues" evidence="1">
    <location>
        <begin position="207"/>
        <end position="231"/>
    </location>
</feature>
<proteinExistence type="predicted"/>
<gene>
    <name evidence="2" type="ORF">AVDCRST_MAG49-4072</name>
</gene>
<reference evidence="2" key="1">
    <citation type="submission" date="2020-02" db="EMBL/GenBank/DDBJ databases">
        <authorList>
            <person name="Meier V. D."/>
        </authorList>
    </citation>
    <scope>NUCLEOTIDE SEQUENCE</scope>
    <source>
        <strain evidence="2">AVDCRST_MAG49</strain>
    </source>
</reference>
<protein>
    <submittedName>
        <fullName evidence="2">Transcriptional regulator, AraC family</fullName>
    </submittedName>
</protein>
<name>A0A6J4VCV3_9BACT</name>
<evidence type="ECO:0000313" key="2">
    <source>
        <dbReference type="EMBL" id="CAA9575126.1"/>
    </source>
</evidence>
<feature type="non-terminal residue" evidence="2">
    <location>
        <position position="326"/>
    </location>
</feature>
<feature type="compositionally biased region" description="Basic and acidic residues" evidence="1">
    <location>
        <begin position="303"/>
        <end position="326"/>
    </location>
</feature>
<dbReference type="AlphaFoldDB" id="A0A6J4VCV3"/>
<feature type="region of interest" description="Disordered" evidence="1">
    <location>
        <begin position="1"/>
        <end position="238"/>
    </location>
</feature>
<dbReference type="EMBL" id="CADCWG010000298">
    <property type="protein sequence ID" value="CAA9575126.1"/>
    <property type="molecule type" value="Genomic_DNA"/>
</dbReference>
<feature type="non-terminal residue" evidence="2">
    <location>
        <position position="1"/>
    </location>
</feature>
<feature type="compositionally biased region" description="Basic and acidic residues" evidence="1">
    <location>
        <begin position="145"/>
        <end position="158"/>
    </location>
</feature>
<feature type="compositionally biased region" description="Low complexity" evidence="1">
    <location>
        <begin position="56"/>
        <end position="65"/>
    </location>
</feature>
<evidence type="ECO:0000256" key="1">
    <source>
        <dbReference type="SAM" id="MobiDB-lite"/>
    </source>
</evidence>
<sequence>GSARRGAASPADERHLLQPVRVRRAVGARPPGDAGVPDVPRRDLGPVLARGRGGRRPAAAAGRPGPRAPRGRSPAGERTGCPRGAAVRPSPRGGQRAVRDPPPGRGRRGDDPRLRRRPLRPPGGAPPRQRPARGDPRRGVGVSPDRLDPEHRAPDGRRSPGAAARRRDGHHPPRRRAGDPGHPVLDRAGPGRAERMARRAAGPAGRTGDHADPPRSGARLDRRIAGDRGRDVAVGVRGPLRRAPWRAADALRRAVADARRAGLAEGGQRRARRTRAPPRLPVGGGLQPGLQAPPGRLAGRGPADQRRGGRRDGRRDERRGVVADRL</sequence>
<feature type="compositionally biased region" description="Low complexity" evidence="1">
    <location>
        <begin position="288"/>
        <end position="302"/>
    </location>
</feature>
<organism evidence="2">
    <name type="scientific">uncultured Thermomicrobiales bacterium</name>
    <dbReference type="NCBI Taxonomy" id="1645740"/>
    <lineage>
        <taxon>Bacteria</taxon>
        <taxon>Pseudomonadati</taxon>
        <taxon>Thermomicrobiota</taxon>
        <taxon>Thermomicrobia</taxon>
        <taxon>Thermomicrobiales</taxon>
        <taxon>environmental samples</taxon>
    </lineage>
</organism>
<feature type="compositionally biased region" description="Pro residues" evidence="1">
    <location>
        <begin position="120"/>
        <end position="129"/>
    </location>
</feature>
<accession>A0A6J4VCV3</accession>
<feature type="region of interest" description="Disordered" evidence="1">
    <location>
        <begin position="256"/>
        <end position="326"/>
    </location>
</feature>